<sequence length="78" mass="9062">WGPSEPSWRKVEESTGVTGARWAFQMFWCISESEAVFQKHPCMCQTPTEYCIYIKLYSVLIVEFTLITSQPTPGRLKR</sequence>
<dbReference type="AlphaFoldDB" id="A0A8C5T7H5"/>
<accession>A0A8C5T7H5</accession>
<reference evidence="1" key="2">
    <citation type="submission" date="2025-09" db="UniProtKB">
        <authorList>
            <consortium name="Ensembl"/>
        </authorList>
    </citation>
    <scope>IDENTIFICATION</scope>
</reference>
<keyword evidence="2" id="KW-1185">Reference proteome</keyword>
<name>A0A8C5T7H5_9PASS</name>
<organism evidence="1 2">
    <name type="scientific">Malurus cyaneus samueli</name>
    <dbReference type="NCBI Taxonomy" id="2593467"/>
    <lineage>
        <taxon>Eukaryota</taxon>
        <taxon>Metazoa</taxon>
        <taxon>Chordata</taxon>
        <taxon>Craniata</taxon>
        <taxon>Vertebrata</taxon>
        <taxon>Euteleostomi</taxon>
        <taxon>Archelosauria</taxon>
        <taxon>Archosauria</taxon>
        <taxon>Dinosauria</taxon>
        <taxon>Saurischia</taxon>
        <taxon>Theropoda</taxon>
        <taxon>Coelurosauria</taxon>
        <taxon>Aves</taxon>
        <taxon>Neognathae</taxon>
        <taxon>Neoaves</taxon>
        <taxon>Telluraves</taxon>
        <taxon>Australaves</taxon>
        <taxon>Passeriformes</taxon>
        <taxon>Meliphagoidea</taxon>
        <taxon>Maluridae</taxon>
        <taxon>Malurus</taxon>
    </lineage>
</organism>
<dbReference type="Proteomes" id="UP000694560">
    <property type="component" value="Unplaced"/>
</dbReference>
<protein>
    <submittedName>
        <fullName evidence="1">Uncharacterized protein</fullName>
    </submittedName>
</protein>
<reference evidence="1" key="1">
    <citation type="submission" date="2025-08" db="UniProtKB">
        <authorList>
            <consortium name="Ensembl"/>
        </authorList>
    </citation>
    <scope>IDENTIFICATION</scope>
</reference>
<evidence type="ECO:0000313" key="1">
    <source>
        <dbReference type="Ensembl" id="ENSMCSP00000003687.1"/>
    </source>
</evidence>
<evidence type="ECO:0000313" key="2">
    <source>
        <dbReference type="Proteomes" id="UP000694560"/>
    </source>
</evidence>
<proteinExistence type="predicted"/>
<dbReference type="Ensembl" id="ENSMCST00000003767.1">
    <property type="protein sequence ID" value="ENSMCSP00000003687.1"/>
    <property type="gene ID" value="ENSMCSG00000002628.1"/>
</dbReference>